<evidence type="ECO:0000256" key="1">
    <source>
        <dbReference type="ARBA" id="ARBA00023002"/>
    </source>
</evidence>
<feature type="region of interest" description="Disordered" evidence="2">
    <location>
        <begin position="430"/>
        <end position="449"/>
    </location>
</feature>
<dbReference type="InterPro" id="IPR036291">
    <property type="entry name" value="NAD(P)-bd_dom_sf"/>
</dbReference>
<dbReference type="InterPro" id="IPR008927">
    <property type="entry name" value="6-PGluconate_DH-like_C_sf"/>
</dbReference>
<dbReference type="Pfam" id="PF01232">
    <property type="entry name" value="Mannitol_dh"/>
    <property type="match status" value="1"/>
</dbReference>
<dbReference type="PANTHER" id="PTHR43362:SF1">
    <property type="entry name" value="MANNITOL DEHYDROGENASE 2-RELATED"/>
    <property type="match status" value="1"/>
</dbReference>
<evidence type="ECO:0000259" key="3">
    <source>
        <dbReference type="Pfam" id="PF01232"/>
    </source>
</evidence>
<dbReference type="EMBL" id="JABULH010000002">
    <property type="protein sequence ID" value="NTS64552.1"/>
    <property type="molecule type" value="Genomic_DNA"/>
</dbReference>
<keyword evidence="1" id="KW-0560">Oxidoreductase</keyword>
<dbReference type="InterPro" id="IPR013118">
    <property type="entry name" value="Mannitol_DH_C"/>
</dbReference>
<feature type="domain" description="Mannitol dehydrogenase N-terminal" evidence="3">
    <location>
        <begin position="14"/>
        <end position="251"/>
    </location>
</feature>
<organism evidence="5 6">
    <name type="scientific">Sphingomonas hominis</name>
    <dbReference type="NCBI Taxonomy" id="2741495"/>
    <lineage>
        <taxon>Bacteria</taxon>
        <taxon>Pseudomonadati</taxon>
        <taxon>Pseudomonadota</taxon>
        <taxon>Alphaproteobacteria</taxon>
        <taxon>Sphingomonadales</taxon>
        <taxon>Sphingomonadaceae</taxon>
        <taxon>Sphingomonas</taxon>
    </lineage>
</organism>
<evidence type="ECO:0000313" key="5">
    <source>
        <dbReference type="EMBL" id="NTS64552.1"/>
    </source>
</evidence>
<feature type="domain" description="Mannitol dehydrogenase C-terminal" evidence="4">
    <location>
        <begin position="260"/>
        <end position="402"/>
    </location>
</feature>
<dbReference type="InterPro" id="IPR050988">
    <property type="entry name" value="Mannitol_DH/Oxidoreductase"/>
</dbReference>
<accession>A0ABX2JED6</accession>
<evidence type="ECO:0000256" key="2">
    <source>
        <dbReference type="SAM" id="MobiDB-lite"/>
    </source>
</evidence>
<dbReference type="SUPFAM" id="SSF51735">
    <property type="entry name" value="NAD(P)-binding Rossmann-fold domains"/>
    <property type="match status" value="1"/>
</dbReference>
<dbReference type="Pfam" id="PF08125">
    <property type="entry name" value="Mannitol_dh_C"/>
    <property type="match status" value="1"/>
</dbReference>
<reference evidence="5 6" key="1">
    <citation type="submission" date="2020-06" db="EMBL/GenBank/DDBJ databases">
        <title>Sphingomonas hominis sp. nov., a member of the Sphingomonas, isolated from the hair of a 22-year-old girl.</title>
        <authorList>
            <person name="Zhang D.-F."/>
            <person name="Cui X.-W."/>
        </authorList>
    </citation>
    <scope>NUCLEOTIDE SEQUENCE [LARGE SCALE GENOMIC DNA]</scope>
    <source>
        <strain evidence="5 6">HHU CXW</strain>
    </source>
</reference>
<protein>
    <submittedName>
        <fullName evidence="5">Mannitol dehydrogenase family protein</fullName>
    </submittedName>
</protein>
<dbReference type="InterPro" id="IPR000669">
    <property type="entry name" value="Mannitol_DH"/>
</dbReference>
<dbReference type="Gene3D" id="1.10.1040.10">
    <property type="entry name" value="N-(1-d-carboxylethyl)-l-norvaline Dehydrogenase, domain 2"/>
    <property type="match status" value="1"/>
</dbReference>
<name>A0ABX2JED6_9SPHN</name>
<proteinExistence type="predicted"/>
<comment type="caution">
    <text evidence="5">The sequence shown here is derived from an EMBL/GenBank/DDBJ whole genome shotgun (WGS) entry which is preliminary data.</text>
</comment>
<evidence type="ECO:0000259" key="4">
    <source>
        <dbReference type="Pfam" id="PF08125"/>
    </source>
</evidence>
<dbReference type="Gene3D" id="3.40.50.720">
    <property type="entry name" value="NAD(P)-binding Rossmann-like Domain"/>
    <property type="match status" value="1"/>
</dbReference>
<dbReference type="InterPro" id="IPR013131">
    <property type="entry name" value="Mannitol_DH_N"/>
</dbReference>
<dbReference type="SUPFAM" id="SSF48179">
    <property type="entry name" value="6-phosphogluconate dehydrogenase C-terminal domain-like"/>
    <property type="match status" value="1"/>
</dbReference>
<feature type="compositionally biased region" description="Basic and acidic residues" evidence="2">
    <location>
        <begin position="434"/>
        <end position="449"/>
    </location>
</feature>
<keyword evidence="6" id="KW-1185">Reference proteome</keyword>
<dbReference type="InterPro" id="IPR013328">
    <property type="entry name" value="6PGD_dom2"/>
</dbReference>
<dbReference type="Proteomes" id="UP000621447">
    <property type="component" value="Unassembled WGS sequence"/>
</dbReference>
<dbReference type="PRINTS" id="PR00084">
    <property type="entry name" value="MTLDHDRGNASE"/>
</dbReference>
<dbReference type="PANTHER" id="PTHR43362">
    <property type="entry name" value="MANNITOL DEHYDROGENASE DSF1-RELATED"/>
    <property type="match status" value="1"/>
</dbReference>
<gene>
    <name evidence="5" type="ORF">HRV97_05220</name>
</gene>
<evidence type="ECO:0000313" key="6">
    <source>
        <dbReference type="Proteomes" id="UP000621447"/>
    </source>
</evidence>
<sequence>MQRPSYDRDAQRRGIVHLGLGAFHRAHQAAYTDQAMAAGDRDWAITGVSLRSPHVHDALAPQDGLYTLTERDQSAQRMRVIGAIRDVLVAPHDPGAVVAAIAARDTHVVTLTVTEKGYCRRPDGTVDPAVVNGRARTIYHYLCDAFAARRAAGLPGLTLVSCDNLTANGPVLHRAISEFLDATMPELRAWFEAECACPSTMVDRIVPAVTASDLDRVPSRLEMRDEAAVITEPFHQWVIEDRFAGPRPRWEAGGAQFVADVSSYETAKLRLLNGAHSALAYLGLARGLSFVHEAVADPAIRPLVERLMRIEAAPTIDATAGQDLPAYIDALLHRFANPALAHRLDQIATDGSQKIGPRWLEPLAIACARGMASPATLQALAAWLVFVRGNSHTVADPLADRLSGLWNEHGANGIVDAVFGDAGLLPATSGLDGPSRRELTRMVHERTST</sequence>